<gene>
    <name evidence="4" type="ORF">niasHT_023892</name>
</gene>
<evidence type="ECO:0000313" key="4">
    <source>
        <dbReference type="EMBL" id="KAL3088332.1"/>
    </source>
</evidence>
<evidence type="ECO:0000313" key="5">
    <source>
        <dbReference type="Proteomes" id="UP001620626"/>
    </source>
</evidence>
<evidence type="ECO:0000259" key="3">
    <source>
        <dbReference type="Pfam" id="PF15481"/>
    </source>
</evidence>
<feature type="domain" description="Chondroitin proteoglycan 4" evidence="3">
    <location>
        <begin position="132"/>
        <end position="221"/>
    </location>
</feature>
<evidence type="ECO:0000256" key="1">
    <source>
        <dbReference type="SAM" id="MobiDB-lite"/>
    </source>
</evidence>
<proteinExistence type="predicted"/>
<protein>
    <recommendedName>
        <fullName evidence="3">Chondroitin proteoglycan 4 domain-containing protein</fullName>
    </recommendedName>
</protein>
<feature type="compositionally biased region" description="Basic residues" evidence="1">
    <location>
        <begin position="19"/>
        <end position="34"/>
    </location>
</feature>
<name>A0ABD2JCM9_9BILA</name>
<comment type="caution">
    <text evidence="4">The sequence shown here is derived from an EMBL/GenBank/DDBJ whole genome shotgun (WGS) entry which is preliminary data.</text>
</comment>
<dbReference type="AlphaFoldDB" id="A0ABD2JCM9"/>
<dbReference type="InterPro" id="IPR029153">
    <property type="entry name" value="CPG4"/>
</dbReference>
<accession>A0ABD2JCM9</accession>
<dbReference type="Proteomes" id="UP001620626">
    <property type="component" value="Unassembled WGS sequence"/>
</dbReference>
<organism evidence="4 5">
    <name type="scientific">Heterodera trifolii</name>
    <dbReference type="NCBI Taxonomy" id="157864"/>
    <lineage>
        <taxon>Eukaryota</taxon>
        <taxon>Metazoa</taxon>
        <taxon>Ecdysozoa</taxon>
        <taxon>Nematoda</taxon>
        <taxon>Chromadorea</taxon>
        <taxon>Rhabditida</taxon>
        <taxon>Tylenchina</taxon>
        <taxon>Tylenchomorpha</taxon>
        <taxon>Tylenchoidea</taxon>
        <taxon>Heteroderidae</taxon>
        <taxon>Heteroderinae</taxon>
        <taxon>Heterodera</taxon>
    </lineage>
</organism>
<keyword evidence="2" id="KW-1133">Transmembrane helix</keyword>
<dbReference type="Pfam" id="PF15481">
    <property type="entry name" value="CPG4"/>
    <property type="match status" value="1"/>
</dbReference>
<reference evidence="4 5" key="1">
    <citation type="submission" date="2024-10" db="EMBL/GenBank/DDBJ databases">
        <authorList>
            <person name="Kim D."/>
        </authorList>
    </citation>
    <scope>NUCLEOTIDE SEQUENCE [LARGE SCALE GENOMIC DNA]</scope>
    <source>
        <strain evidence="4">BH-2024</strain>
    </source>
</reference>
<keyword evidence="5" id="KW-1185">Reference proteome</keyword>
<keyword evidence="2" id="KW-0812">Transmembrane</keyword>
<feature type="region of interest" description="Disordered" evidence="1">
    <location>
        <begin position="1"/>
        <end position="72"/>
    </location>
</feature>
<sequence length="315" mass="36683">MDKVNKSLANSKTTEEKPKRRKSRIGRRTKKRPQVKILTNVAIPEHGVGERRGRRDHRAAANRTDGAQRKPSPLRRSLSITFLSLYEKCKSFPKMPSFLIVLSLFLIPILWPFATAQKQQQKQQQADSPVSHCLKHCLEPMTQLEKTVSFMYRHYEAVCEKLEWSANCAQSCKSEDRGAFFQFTTFYRMHCIDFEEELEEHLPCLKEAAFKADVVCRERCAPKETAEKQNAKEERQKMLCKNVECSTLCYVQQLANGCPKAKDTIIRLNIRIADEMRRLTRDSDFDKLSVHCQRVHDANYMRKRLDEVTKKINIV</sequence>
<evidence type="ECO:0000256" key="2">
    <source>
        <dbReference type="SAM" id="Phobius"/>
    </source>
</evidence>
<feature type="transmembrane region" description="Helical" evidence="2">
    <location>
        <begin position="95"/>
        <end position="114"/>
    </location>
</feature>
<keyword evidence="2" id="KW-0472">Membrane</keyword>
<dbReference type="EMBL" id="JBICBT010001002">
    <property type="protein sequence ID" value="KAL3088332.1"/>
    <property type="molecule type" value="Genomic_DNA"/>
</dbReference>